<sequence length="150" mass="16476">MLFLLESPGPMARPDDTVGHGSNPSGLISVDNDDPTAEALWHFRSQARLLTDCVHWNAIPWYIPGGKITSADERQALPLLGELLAMLPRLEAVVPMGRVAQRVWTRYSLATATRYVTLPTWHPAARSLNQPGARDHVAMTCKRSAALLAI</sequence>
<comment type="caution">
    <text evidence="1">The sequence shown here is derived from an EMBL/GenBank/DDBJ whole genome shotgun (WGS) entry which is preliminary data.</text>
</comment>
<dbReference type="Gene3D" id="3.40.470.10">
    <property type="entry name" value="Uracil-DNA glycosylase-like domain"/>
    <property type="match status" value="1"/>
</dbReference>
<dbReference type="InterPro" id="IPR036895">
    <property type="entry name" value="Uracil-DNA_glycosylase-like_sf"/>
</dbReference>
<dbReference type="RefSeq" id="WP_171150950.1">
    <property type="nucleotide sequence ID" value="NZ_JABENB010000001.1"/>
</dbReference>
<organism evidence="1 2">
    <name type="scientific">Flexivirga aerilata</name>
    <dbReference type="NCBI Taxonomy" id="1656889"/>
    <lineage>
        <taxon>Bacteria</taxon>
        <taxon>Bacillati</taxon>
        <taxon>Actinomycetota</taxon>
        <taxon>Actinomycetes</taxon>
        <taxon>Micrococcales</taxon>
        <taxon>Dermacoccaceae</taxon>
        <taxon>Flexivirga</taxon>
    </lineage>
</organism>
<evidence type="ECO:0000313" key="1">
    <source>
        <dbReference type="EMBL" id="NNG37762.1"/>
    </source>
</evidence>
<accession>A0A849ALT0</accession>
<protein>
    <submittedName>
        <fullName evidence="1">Uracil-DNA glycosylase</fullName>
    </submittedName>
</protein>
<reference evidence="1 2" key="1">
    <citation type="submission" date="2020-05" db="EMBL/GenBank/DDBJ databases">
        <title>Flexivirga sp. ID2601S isolated from air conditioner.</title>
        <authorList>
            <person name="Kim D.H."/>
        </authorList>
    </citation>
    <scope>NUCLEOTIDE SEQUENCE [LARGE SCALE GENOMIC DNA]</scope>
    <source>
        <strain evidence="1 2">ID2601S</strain>
    </source>
</reference>
<dbReference type="CDD" id="cd10035">
    <property type="entry name" value="UDG_like"/>
    <property type="match status" value="1"/>
</dbReference>
<dbReference type="Proteomes" id="UP000557772">
    <property type="component" value="Unassembled WGS sequence"/>
</dbReference>
<proteinExistence type="predicted"/>
<dbReference type="EMBL" id="JABENB010000001">
    <property type="protein sequence ID" value="NNG37762.1"/>
    <property type="molecule type" value="Genomic_DNA"/>
</dbReference>
<gene>
    <name evidence="1" type="ORF">HJ588_00540</name>
</gene>
<evidence type="ECO:0000313" key="2">
    <source>
        <dbReference type="Proteomes" id="UP000557772"/>
    </source>
</evidence>
<keyword evidence="2" id="KW-1185">Reference proteome</keyword>
<dbReference type="AlphaFoldDB" id="A0A849ALT0"/>
<dbReference type="SUPFAM" id="SSF52141">
    <property type="entry name" value="Uracil-DNA glycosylase-like"/>
    <property type="match status" value="1"/>
</dbReference>
<name>A0A849ALT0_9MICO</name>